<dbReference type="InterPro" id="IPR010310">
    <property type="entry name" value="T7SS_ESAT-6-like"/>
</dbReference>
<protein>
    <recommendedName>
        <fullName evidence="1">ESAT-6-like protein</fullName>
    </recommendedName>
</protein>
<dbReference type="Gene3D" id="1.10.287.1060">
    <property type="entry name" value="ESAT-6-like"/>
    <property type="match status" value="1"/>
</dbReference>
<dbReference type="SUPFAM" id="SSF140453">
    <property type="entry name" value="EsxAB dimer-like"/>
    <property type="match status" value="1"/>
</dbReference>
<dbReference type="InterPro" id="IPR036689">
    <property type="entry name" value="ESAT-6-like_sf"/>
</dbReference>
<comment type="similarity">
    <text evidence="1">Belongs to the WXG100 family.</text>
</comment>
<name>A0ABN0U3C4_9PSEU</name>
<gene>
    <name evidence="3" type="ORF">GCM10010492_40370</name>
</gene>
<feature type="region of interest" description="Disordered" evidence="2">
    <location>
        <begin position="86"/>
        <end position="105"/>
    </location>
</feature>
<keyword evidence="4" id="KW-1185">Reference proteome</keyword>
<sequence>MAGYGTGTEELVGAAKDIVSTDESVQGILNQVRNTVDTVGASWKGSAATAFNTLMQRFDEDARKLQEALRAIAEQMAGTAEIYQRQEEEQNQSMSSLTSRLAGGF</sequence>
<evidence type="ECO:0000313" key="4">
    <source>
        <dbReference type="Proteomes" id="UP001500416"/>
    </source>
</evidence>
<accession>A0ABN0U3C4</accession>
<dbReference type="Pfam" id="PF06013">
    <property type="entry name" value="WXG100"/>
    <property type="match status" value="1"/>
</dbReference>
<proteinExistence type="inferred from homology"/>
<evidence type="ECO:0000313" key="3">
    <source>
        <dbReference type="EMBL" id="GAA0237234.1"/>
    </source>
</evidence>
<dbReference type="Proteomes" id="UP001500416">
    <property type="component" value="Unassembled WGS sequence"/>
</dbReference>
<dbReference type="EMBL" id="BAAABU010000008">
    <property type="protein sequence ID" value="GAA0237234.1"/>
    <property type="molecule type" value="Genomic_DNA"/>
</dbReference>
<dbReference type="RefSeq" id="WP_343935379.1">
    <property type="nucleotide sequence ID" value="NZ_BAAABU010000008.1"/>
</dbReference>
<comment type="caution">
    <text evidence="3">The sequence shown here is derived from an EMBL/GenBank/DDBJ whole genome shotgun (WGS) entry which is preliminary data.</text>
</comment>
<dbReference type="NCBIfam" id="TIGR03930">
    <property type="entry name" value="WXG100_ESAT6"/>
    <property type="match status" value="1"/>
</dbReference>
<organism evidence="3 4">
    <name type="scientific">Saccharothrix mutabilis subsp. mutabilis</name>
    <dbReference type="NCBI Taxonomy" id="66855"/>
    <lineage>
        <taxon>Bacteria</taxon>
        <taxon>Bacillati</taxon>
        <taxon>Actinomycetota</taxon>
        <taxon>Actinomycetes</taxon>
        <taxon>Pseudonocardiales</taxon>
        <taxon>Pseudonocardiaceae</taxon>
        <taxon>Saccharothrix</taxon>
    </lineage>
</organism>
<evidence type="ECO:0000256" key="1">
    <source>
        <dbReference type="RuleBase" id="RU362001"/>
    </source>
</evidence>
<reference evidence="3 4" key="1">
    <citation type="journal article" date="2019" name="Int. J. Syst. Evol. Microbiol.">
        <title>The Global Catalogue of Microorganisms (GCM) 10K type strain sequencing project: providing services to taxonomists for standard genome sequencing and annotation.</title>
        <authorList>
            <consortium name="The Broad Institute Genomics Platform"/>
            <consortium name="The Broad Institute Genome Sequencing Center for Infectious Disease"/>
            <person name="Wu L."/>
            <person name="Ma J."/>
        </authorList>
    </citation>
    <scope>NUCLEOTIDE SEQUENCE [LARGE SCALE GENOMIC DNA]</scope>
    <source>
        <strain evidence="3 4">JCM 3380</strain>
    </source>
</reference>
<evidence type="ECO:0000256" key="2">
    <source>
        <dbReference type="SAM" id="MobiDB-lite"/>
    </source>
</evidence>